<protein>
    <recommendedName>
        <fullName evidence="3">NodB homology domain-containing protein</fullName>
    </recommendedName>
</protein>
<sequence>MAISGLGCRVFLVFNIAVNCIFTDEQNVNKIAGGSGADTARVSQKNRTLINNIDPSNVKVGFIYNTTLPRYFTNETSSWKRLSGQSGSWNEGKRDAGSENKHEFSDSPLKKSARKRENASERIKRKKDVFKTKSRSSEGGKALSPHDERAWSDGKVTKFIGDNRERKGIESVSKTCNRKQCEKCGRCNESNQTEVEVDLIGGQRGKRDINLGDSSNEDKISDRVLVPNGITVIHPGRGGIVPVFAPELQQERFSSQDEMSNENRKQDMFMSFHPIVFQPVFPTKVEMRPQMHQHRPLLHHQRPSFNQHEPVRFRFPQHQQAFRTPHLVNNGNVQMINTHRPQIVHEFRSRPQHHNFFSGLHFNRFNRSNTAVNNNNNNNNNNQFVSRPWGFEERPVRPNHQLENLDIGPGSVVFEPPPDQHFQRPSQSQRPQTNEGQSGWNAFMQLIQKNPKRPRFPTTVDGPVQNFNRFSHTTQSPRHMFKNGQQIITRLPIHNANANFEPEVTTNAHVRHITTPRSQNQHQMDIEDFFIPTTDTSVIPFDFPSRFTEHNGQLDNQKFNHHSSPRPNHFRPQEQDNRPVHHHQIEHNRNIRPIEDNRNFRPQEDNRNFRPQEDNRNIRPIEDNRNIRPIEDNRNFRPQEDNRNFRPQEDNRNIRPIEDNRNFRPIEIDNFRPNGHQNNENSFRPTDKPKLTTPQKPKHMHKPVPLETPITQRPIPRPTLTRPAHITNRPSLTTPTHRTTNNDHSQFTHSTPHTTHNDHSQFTHSTSHTTHKDHSQFTHSFVPSTTPNSVHFNDEDSTEGPERVVIPSFIDNFHDGFTKKPDPAIIPPRPPFLPKNHSPMYFIPPLKRNMTSPRPEFTTPSSEHFNLKTSHATDFAFRNTFTNQQTSLELTTSRDLEHSTASQIPSHHHSDHQFDDFTKPELTEETTWQSRPIEFNPQTTTQIPPTTFSRHQILRKPSNNGGLPVNKFLTPFVKFREPEVTSQKSFVPSSAVRVTPKAVATPEFGPSLKPASQGHFTVSTTEHNFRDDGTIGEEFDSLMTPVRPESIGSTEFMRTTSQLPPSTFFEDPSQGIEDDDAFREDEDANFNTETENSISWHPTTFTTPFRPETNAITTTGPTTQFHPIKGSGLRFPVHISTSTRRPSIPASTFRPTTFRPPLNVDQFTQFDHGSFPESDISTPLVGSAALPCNADVCRLPNCFCGSNTLIPGDLSANEVPQLVLLTFDDDVNEVNWNVYKKILYTGRQNPNGCPVQATFYVSHEWTDYSKVNTLYLDGHEIASHSISHPDGASYTKQQWKDEIQGQREILSFMGGVPIQQIQGMRAPFLAVGGNKMFGMLYESNFTYDSSLPVPIHDPPLWPYTLDYALGHDCMIPPCPRKSFPGVWEIPMIMWVDLKGGRCSMADACSWPDTKEKVFEQLVKNFQRHYKSNRAPFNLFFHSAWFDKPQNMDGFLLFMDRILTLSDVFFVTSMQAIEWVRQPTPLREIHSFVPFSCHLRSSRGPKCKKPKQCQLRFRSETRYVQSCQECPAVFPWIKNPFGKHL</sequence>
<name>T1JDN2_STRMM</name>
<evidence type="ECO:0000259" key="3">
    <source>
        <dbReference type="Pfam" id="PF01522"/>
    </source>
</evidence>
<feature type="compositionally biased region" description="Polar residues" evidence="1">
    <location>
        <begin position="777"/>
        <end position="791"/>
    </location>
</feature>
<feature type="region of interest" description="Disordered" evidence="1">
    <location>
        <begin position="411"/>
        <end position="437"/>
    </location>
</feature>
<dbReference type="HOGENOM" id="CLU_246842_0_0_1"/>
<dbReference type="EMBL" id="JH432107">
    <property type="status" value="NOT_ANNOTATED_CDS"/>
    <property type="molecule type" value="Genomic_DNA"/>
</dbReference>
<keyword evidence="2" id="KW-0732">Signal</keyword>
<dbReference type="Gene3D" id="3.20.20.370">
    <property type="entry name" value="Glycoside hydrolase/deacetylase"/>
    <property type="match status" value="1"/>
</dbReference>
<reference evidence="4" key="2">
    <citation type="submission" date="2015-02" db="UniProtKB">
        <authorList>
            <consortium name="EnsemblMetazoa"/>
        </authorList>
    </citation>
    <scope>IDENTIFICATION</scope>
</reference>
<dbReference type="Proteomes" id="UP000014500">
    <property type="component" value="Unassembled WGS sequence"/>
</dbReference>
<feature type="compositionally biased region" description="Basic and acidic residues" evidence="1">
    <location>
        <begin position="91"/>
        <end position="122"/>
    </location>
</feature>
<dbReference type="OMA" id="RNFRPQE"/>
<accession>T1JDN2</accession>
<dbReference type="STRING" id="126957.T1JDN2"/>
<dbReference type="GO" id="GO:0005975">
    <property type="term" value="P:carbohydrate metabolic process"/>
    <property type="evidence" value="ECO:0007669"/>
    <property type="project" value="InterPro"/>
</dbReference>
<evidence type="ECO:0000256" key="2">
    <source>
        <dbReference type="SAM" id="SignalP"/>
    </source>
</evidence>
<evidence type="ECO:0000256" key="1">
    <source>
        <dbReference type="SAM" id="MobiDB-lite"/>
    </source>
</evidence>
<feature type="compositionally biased region" description="Polar residues" evidence="1">
    <location>
        <begin position="80"/>
        <end position="89"/>
    </location>
</feature>
<keyword evidence="5" id="KW-1185">Reference proteome</keyword>
<feature type="compositionally biased region" description="Polar residues" evidence="1">
    <location>
        <begin position="423"/>
        <end position="437"/>
    </location>
</feature>
<dbReference type="CDD" id="cd10975">
    <property type="entry name" value="CE4_CDA_like_2"/>
    <property type="match status" value="1"/>
</dbReference>
<dbReference type="InterPro" id="IPR011330">
    <property type="entry name" value="Glyco_hydro/deAcase_b/a-brl"/>
</dbReference>
<dbReference type="PANTHER" id="PTHR45985">
    <property type="match status" value="1"/>
</dbReference>
<dbReference type="InterPro" id="IPR052740">
    <property type="entry name" value="CE4"/>
</dbReference>
<dbReference type="SUPFAM" id="SSF88713">
    <property type="entry name" value="Glycoside hydrolase/deacetylase"/>
    <property type="match status" value="1"/>
</dbReference>
<feature type="compositionally biased region" description="Basic and acidic residues" evidence="1">
    <location>
        <begin position="129"/>
        <end position="149"/>
    </location>
</feature>
<feature type="region of interest" description="Disordered" evidence="1">
    <location>
        <begin position="545"/>
        <end position="800"/>
    </location>
</feature>
<evidence type="ECO:0000313" key="5">
    <source>
        <dbReference type="Proteomes" id="UP000014500"/>
    </source>
</evidence>
<feature type="region of interest" description="Disordered" evidence="1">
    <location>
        <begin position="80"/>
        <end position="149"/>
    </location>
</feature>
<dbReference type="InterPro" id="IPR002509">
    <property type="entry name" value="NODB_dom"/>
</dbReference>
<feature type="compositionally biased region" description="Polar residues" evidence="1">
    <location>
        <begin position="675"/>
        <end position="684"/>
    </location>
</feature>
<reference evidence="5" key="1">
    <citation type="submission" date="2011-05" db="EMBL/GenBank/DDBJ databases">
        <authorList>
            <person name="Richards S.R."/>
            <person name="Qu J."/>
            <person name="Jiang H."/>
            <person name="Jhangiani S.N."/>
            <person name="Agravi P."/>
            <person name="Goodspeed R."/>
            <person name="Gross S."/>
            <person name="Mandapat C."/>
            <person name="Jackson L."/>
            <person name="Mathew T."/>
            <person name="Pu L."/>
            <person name="Thornton R."/>
            <person name="Saada N."/>
            <person name="Wilczek-Boney K.B."/>
            <person name="Lee S."/>
            <person name="Kovar C."/>
            <person name="Wu Y."/>
            <person name="Scherer S.E."/>
            <person name="Worley K.C."/>
            <person name="Muzny D.M."/>
            <person name="Gibbs R."/>
        </authorList>
    </citation>
    <scope>NUCLEOTIDE SEQUENCE</scope>
    <source>
        <strain evidence="5">Brora</strain>
    </source>
</reference>
<dbReference type="EnsemblMetazoa" id="SMAR011916-RA">
    <property type="protein sequence ID" value="SMAR011916-PA"/>
    <property type="gene ID" value="SMAR011916"/>
</dbReference>
<feature type="compositionally biased region" description="Low complexity" evidence="1">
    <location>
        <begin position="708"/>
        <end position="723"/>
    </location>
</feature>
<organism evidence="4 5">
    <name type="scientific">Strigamia maritima</name>
    <name type="common">European centipede</name>
    <name type="synonym">Geophilus maritimus</name>
    <dbReference type="NCBI Taxonomy" id="126957"/>
    <lineage>
        <taxon>Eukaryota</taxon>
        <taxon>Metazoa</taxon>
        <taxon>Ecdysozoa</taxon>
        <taxon>Arthropoda</taxon>
        <taxon>Myriapoda</taxon>
        <taxon>Chilopoda</taxon>
        <taxon>Pleurostigmophora</taxon>
        <taxon>Geophilomorpha</taxon>
        <taxon>Linotaeniidae</taxon>
        <taxon>Strigamia</taxon>
    </lineage>
</organism>
<feature type="domain" description="NodB homology" evidence="3">
    <location>
        <begin position="1217"/>
        <end position="1325"/>
    </location>
</feature>
<feature type="chain" id="PRO_5004580239" description="NodB homology domain-containing protein" evidence="2">
    <location>
        <begin position="24"/>
        <end position="1540"/>
    </location>
</feature>
<dbReference type="eggNOG" id="ENOG502QW08">
    <property type="taxonomic scope" value="Eukaryota"/>
</dbReference>
<evidence type="ECO:0000313" key="4">
    <source>
        <dbReference type="EnsemblMetazoa" id="SMAR011916-PA"/>
    </source>
</evidence>
<dbReference type="GO" id="GO:0016810">
    <property type="term" value="F:hydrolase activity, acting on carbon-nitrogen (but not peptide) bonds"/>
    <property type="evidence" value="ECO:0007669"/>
    <property type="project" value="InterPro"/>
</dbReference>
<feature type="region of interest" description="Disordered" evidence="1">
    <location>
        <begin position="888"/>
        <end position="914"/>
    </location>
</feature>
<proteinExistence type="predicted"/>
<dbReference type="PANTHER" id="PTHR45985:SF12">
    <property type="entry name" value="CHITIN DEACETYLASE-LIKE 5, ISOFORM B"/>
    <property type="match status" value="1"/>
</dbReference>
<feature type="compositionally biased region" description="Polar residues" evidence="1">
    <location>
        <begin position="728"/>
        <end position="754"/>
    </location>
</feature>
<feature type="compositionally biased region" description="Basic and acidic residues" evidence="1">
    <location>
        <begin position="571"/>
        <end position="670"/>
    </location>
</feature>
<dbReference type="Pfam" id="PF01522">
    <property type="entry name" value="Polysacc_deac_1"/>
    <property type="match status" value="1"/>
</dbReference>
<feature type="signal peptide" evidence="2">
    <location>
        <begin position="1"/>
        <end position="23"/>
    </location>
</feature>